<dbReference type="OrthoDB" id="5969272at2759"/>
<keyword evidence="3" id="KW-1185">Reference proteome</keyword>
<comment type="caution">
    <text evidence="2">The sequence shown here is derived from an EMBL/GenBank/DDBJ whole genome shotgun (WGS) entry which is preliminary data.</text>
</comment>
<dbReference type="AlphaFoldDB" id="A0A8X6XJI3"/>
<protein>
    <submittedName>
        <fullName evidence="2">Down syndrome cell adhesion molecule-like protein Dscam2</fullName>
    </submittedName>
</protein>
<dbReference type="InterPro" id="IPR036179">
    <property type="entry name" value="Ig-like_dom_sf"/>
</dbReference>
<feature type="domain" description="Ig-like" evidence="1">
    <location>
        <begin position="151"/>
        <end position="244"/>
    </location>
</feature>
<dbReference type="InterPro" id="IPR049012">
    <property type="entry name" value="Mutator_transp_dom"/>
</dbReference>
<dbReference type="SUPFAM" id="SSF48726">
    <property type="entry name" value="Immunoglobulin"/>
    <property type="match status" value="1"/>
</dbReference>
<dbReference type="InterPro" id="IPR007110">
    <property type="entry name" value="Ig-like_dom"/>
</dbReference>
<gene>
    <name evidence="2" type="primary">Dscam2</name>
    <name evidence="2" type="ORF">TNIN_217221</name>
</gene>
<evidence type="ECO:0000313" key="3">
    <source>
        <dbReference type="Proteomes" id="UP000886998"/>
    </source>
</evidence>
<dbReference type="Gene3D" id="2.60.40.10">
    <property type="entry name" value="Immunoglobulins"/>
    <property type="match status" value="1"/>
</dbReference>
<sequence length="279" mass="30829">MNLSSPPGKFNTYTELLFDSTKFTCEKLMRNSVEEATRIKGSCNIAIALDDSWQKRGYQSLNGIVTAMIVDTGKVIDFEDFSKHFRCKTAFNSAHGPSCITKYNGSSGGMEGKGVTAIFERSEAHYGIRYTQYSGDGNSRAGSTDPLTKGPSFISEPPNRVEFSNVSGTVVSCVAEGRPRPVITWVKSDGEVIHDLPGLRHIRHDGALVFPPFSPEDYRADVHAAVYRCIVSNSVGTIGSKDIHVRAVLRYLSQNHRICAFPLLKFQYSYATEINAIRK</sequence>
<evidence type="ECO:0000313" key="2">
    <source>
        <dbReference type="EMBL" id="GFY55057.1"/>
    </source>
</evidence>
<organism evidence="2 3">
    <name type="scientific">Trichonephila inaurata madagascariensis</name>
    <dbReference type="NCBI Taxonomy" id="2747483"/>
    <lineage>
        <taxon>Eukaryota</taxon>
        <taxon>Metazoa</taxon>
        <taxon>Ecdysozoa</taxon>
        <taxon>Arthropoda</taxon>
        <taxon>Chelicerata</taxon>
        <taxon>Arachnida</taxon>
        <taxon>Araneae</taxon>
        <taxon>Araneomorphae</taxon>
        <taxon>Entelegynae</taxon>
        <taxon>Araneoidea</taxon>
        <taxon>Nephilidae</taxon>
        <taxon>Trichonephila</taxon>
        <taxon>Trichonephila inaurata</taxon>
    </lineage>
</organism>
<dbReference type="Proteomes" id="UP000886998">
    <property type="component" value="Unassembled WGS sequence"/>
</dbReference>
<dbReference type="EMBL" id="BMAV01010158">
    <property type="protein sequence ID" value="GFY55057.1"/>
    <property type="molecule type" value="Genomic_DNA"/>
</dbReference>
<name>A0A8X6XJI3_9ARAC</name>
<dbReference type="PROSITE" id="PS50835">
    <property type="entry name" value="IG_LIKE"/>
    <property type="match status" value="1"/>
</dbReference>
<accession>A0A8X6XJI3</accession>
<reference evidence="2" key="1">
    <citation type="submission" date="2020-08" db="EMBL/GenBank/DDBJ databases">
        <title>Multicomponent nature underlies the extraordinary mechanical properties of spider dragline silk.</title>
        <authorList>
            <person name="Kono N."/>
            <person name="Nakamura H."/>
            <person name="Mori M."/>
            <person name="Yoshida Y."/>
            <person name="Ohtoshi R."/>
            <person name="Malay A.D."/>
            <person name="Moran D.A.P."/>
            <person name="Tomita M."/>
            <person name="Numata K."/>
            <person name="Arakawa K."/>
        </authorList>
    </citation>
    <scope>NUCLEOTIDE SEQUENCE</scope>
</reference>
<dbReference type="InterPro" id="IPR003598">
    <property type="entry name" value="Ig_sub2"/>
</dbReference>
<evidence type="ECO:0000259" key="1">
    <source>
        <dbReference type="PROSITE" id="PS50835"/>
    </source>
</evidence>
<dbReference type="Pfam" id="PF20700">
    <property type="entry name" value="Mutator"/>
    <property type="match status" value="1"/>
</dbReference>
<dbReference type="InterPro" id="IPR013783">
    <property type="entry name" value="Ig-like_fold"/>
</dbReference>
<dbReference type="SMART" id="SM00408">
    <property type="entry name" value="IGc2"/>
    <property type="match status" value="1"/>
</dbReference>
<proteinExistence type="predicted"/>